<organism evidence="2">
    <name type="scientific">Culex pipiens</name>
    <name type="common">House mosquito</name>
    <dbReference type="NCBI Taxonomy" id="7175"/>
    <lineage>
        <taxon>Eukaryota</taxon>
        <taxon>Metazoa</taxon>
        <taxon>Ecdysozoa</taxon>
        <taxon>Arthropoda</taxon>
        <taxon>Hexapoda</taxon>
        <taxon>Insecta</taxon>
        <taxon>Pterygota</taxon>
        <taxon>Neoptera</taxon>
        <taxon>Endopterygota</taxon>
        <taxon>Diptera</taxon>
        <taxon>Nematocera</taxon>
        <taxon>Culicoidea</taxon>
        <taxon>Culicidae</taxon>
        <taxon>Culicinae</taxon>
        <taxon>Culicini</taxon>
        <taxon>Culex</taxon>
        <taxon>Culex</taxon>
    </lineage>
</organism>
<evidence type="ECO:0000256" key="1">
    <source>
        <dbReference type="SAM" id="MobiDB-lite"/>
    </source>
</evidence>
<evidence type="ECO:0000313" key="2">
    <source>
        <dbReference type="EMBL" id="CAG6485457.1"/>
    </source>
</evidence>
<proteinExistence type="predicted"/>
<dbReference type="EMBL" id="HBUE01101237">
    <property type="protein sequence ID" value="CAG6485457.1"/>
    <property type="molecule type" value="Transcribed_RNA"/>
</dbReference>
<dbReference type="EMBL" id="HBUE01101238">
    <property type="protein sequence ID" value="CAG6485459.1"/>
    <property type="molecule type" value="Transcribed_RNA"/>
</dbReference>
<dbReference type="AlphaFoldDB" id="A0A8D8FU95"/>
<name>A0A8D8FU95_CULPI</name>
<feature type="compositionally biased region" description="Low complexity" evidence="1">
    <location>
        <begin position="104"/>
        <end position="117"/>
    </location>
</feature>
<feature type="region of interest" description="Disordered" evidence="1">
    <location>
        <begin position="91"/>
        <end position="117"/>
    </location>
</feature>
<reference evidence="2" key="1">
    <citation type="submission" date="2021-05" db="EMBL/GenBank/DDBJ databases">
        <authorList>
            <person name="Alioto T."/>
            <person name="Alioto T."/>
            <person name="Gomez Garrido J."/>
        </authorList>
    </citation>
    <scope>NUCLEOTIDE SEQUENCE</scope>
</reference>
<protein>
    <submittedName>
        <fullName evidence="2">(northern house mosquito) hypothetical protein</fullName>
    </submittedName>
</protein>
<feature type="compositionally biased region" description="Polar residues" evidence="1">
    <location>
        <begin position="91"/>
        <end position="103"/>
    </location>
</feature>
<accession>A0A8D8FU95</accession>
<sequence length="117" mass="13314">MTSKNVKFRDRYSLSLDTLIVNCLTFSLDGCIDRRTPVLHLGQRIRTRQLEQVHDADNAPRNDANQLAHALPKTVDYFSFIHPVILDTAQYQSDHSTTSSAQYRTSRPPTRTSPSPE</sequence>